<dbReference type="PANTHER" id="PTHR43476">
    <property type="entry name" value="3-(3-HYDROXY-PHENYL)PROPIONATE/3-HYDROXYCINNAMIC ACID HYDROXYLASE"/>
    <property type="match status" value="1"/>
</dbReference>
<evidence type="ECO:0000259" key="2">
    <source>
        <dbReference type="Pfam" id="PF01494"/>
    </source>
</evidence>
<dbReference type="InterPro" id="IPR036188">
    <property type="entry name" value="FAD/NAD-bd_sf"/>
</dbReference>
<gene>
    <name evidence="3" type="ORF">SAMN05216276_105147</name>
</gene>
<dbReference type="PRINTS" id="PR00420">
    <property type="entry name" value="RNGMNOXGNASE"/>
</dbReference>
<name>A0A239N6W5_9ACTN</name>
<dbReference type="AlphaFoldDB" id="A0A239N6W5"/>
<dbReference type="Pfam" id="PF01494">
    <property type="entry name" value="FAD_binding_3"/>
    <property type="match status" value="1"/>
</dbReference>
<evidence type="ECO:0000313" key="3">
    <source>
        <dbReference type="EMBL" id="SNT49928.1"/>
    </source>
</evidence>
<sequence>MNQNTCVIAGGGPAGAMLALLLARSGVQVTLLEKHADFLRDFRGDTIHPSTLQILDELGLAEEFHKLPHRKAHSLTIRTDDASLTIADLSSLKGKYQYIAFVPQWEFLDLLVNTAKRYPNFRLVMEAEVLDVIREGNTVRGVRYRDASGEHELLATLTVAADGRHSDVRRAAGLVPVEHSAPMDVLWFRLPREPTDPADPFLRVSTGRLMVSINRETYWQLAYVIPKGGFDALRAWGVDALREPVAKLLPFLKDRVGLITSFDDVSMLSVALNRLRRWHRPGLLIIGDAAHAMSPVFGVGINLAVQDAVAAANLLAEPLSAEADIPESLLARVQRRRTPPTVITQLAQRVVQNLLIRPALSEGGKPVRIPAVSRLPVLGPLARRFIGLGVLPEHVRSPVKSHQA</sequence>
<proteinExistence type="predicted"/>
<protein>
    <submittedName>
        <fullName evidence="3">2-polyprenyl-6-methoxyphenol hydroxylase</fullName>
    </submittedName>
</protein>
<evidence type="ECO:0000313" key="4">
    <source>
        <dbReference type="Proteomes" id="UP000198282"/>
    </source>
</evidence>
<dbReference type="NCBIfam" id="NF004834">
    <property type="entry name" value="PRK06185.1-3"/>
    <property type="match status" value="1"/>
</dbReference>
<feature type="domain" description="FAD-binding" evidence="2">
    <location>
        <begin position="6"/>
        <end position="339"/>
    </location>
</feature>
<dbReference type="GO" id="GO:0071949">
    <property type="term" value="F:FAD binding"/>
    <property type="evidence" value="ECO:0007669"/>
    <property type="project" value="InterPro"/>
</dbReference>
<evidence type="ECO:0000256" key="1">
    <source>
        <dbReference type="ARBA" id="ARBA00023002"/>
    </source>
</evidence>
<dbReference type="InterPro" id="IPR002938">
    <property type="entry name" value="FAD-bd"/>
</dbReference>
<keyword evidence="4" id="KW-1185">Reference proteome</keyword>
<keyword evidence="1" id="KW-0560">Oxidoreductase</keyword>
<dbReference type="GO" id="GO:0016491">
    <property type="term" value="F:oxidoreductase activity"/>
    <property type="evidence" value="ECO:0007669"/>
    <property type="project" value="UniProtKB-KW"/>
</dbReference>
<dbReference type="NCBIfam" id="NF004833">
    <property type="entry name" value="PRK06185.1-1"/>
    <property type="match status" value="1"/>
</dbReference>
<dbReference type="RefSeq" id="WP_089211640.1">
    <property type="nucleotide sequence ID" value="NZ_FZOD01000051.1"/>
</dbReference>
<dbReference type="OrthoDB" id="9791689at2"/>
<dbReference type="PANTHER" id="PTHR43476:SF5">
    <property type="entry name" value="FAD-DEPENDENT MONOOXYGENASE"/>
    <property type="match status" value="1"/>
</dbReference>
<dbReference type="SUPFAM" id="SSF51905">
    <property type="entry name" value="FAD/NAD(P)-binding domain"/>
    <property type="match status" value="1"/>
</dbReference>
<dbReference type="InterPro" id="IPR050631">
    <property type="entry name" value="PheA/TfdB_FAD_monoxygenase"/>
</dbReference>
<organism evidence="3 4">
    <name type="scientific">Streptosporangium subroseum</name>
    <dbReference type="NCBI Taxonomy" id="106412"/>
    <lineage>
        <taxon>Bacteria</taxon>
        <taxon>Bacillati</taxon>
        <taxon>Actinomycetota</taxon>
        <taxon>Actinomycetes</taxon>
        <taxon>Streptosporangiales</taxon>
        <taxon>Streptosporangiaceae</taxon>
        <taxon>Streptosporangium</taxon>
    </lineage>
</organism>
<accession>A0A239N6W5</accession>
<dbReference type="Gene3D" id="3.50.50.60">
    <property type="entry name" value="FAD/NAD(P)-binding domain"/>
    <property type="match status" value="2"/>
</dbReference>
<dbReference type="EMBL" id="FZOD01000051">
    <property type="protein sequence ID" value="SNT49928.1"/>
    <property type="molecule type" value="Genomic_DNA"/>
</dbReference>
<reference evidence="3 4" key="1">
    <citation type="submission" date="2017-06" db="EMBL/GenBank/DDBJ databases">
        <authorList>
            <person name="Kim H.J."/>
            <person name="Triplett B.A."/>
        </authorList>
    </citation>
    <scope>NUCLEOTIDE SEQUENCE [LARGE SCALE GENOMIC DNA]</scope>
    <source>
        <strain evidence="3 4">CGMCC 4.2132</strain>
    </source>
</reference>
<dbReference type="Proteomes" id="UP000198282">
    <property type="component" value="Unassembled WGS sequence"/>
</dbReference>